<organism evidence="2 3">
    <name type="scientific">Sinorhizobium kostiense</name>
    <dbReference type="NCBI Taxonomy" id="76747"/>
    <lineage>
        <taxon>Bacteria</taxon>
        <taxon>Pseudomonadati</taxon>
        <taxon>Pseudomonadota</taxon>
        <taxon>Alphaproteobacteria</taxon>
        <taxon>Hyphomicrobiales</taxon>
        <taxon>Rhizobiaceae</taxon>
        <taxon>Sinorhizobium/Ensifer group</taxon>
        <taxon>Sinorhizobium</taxon>
    </lineage>
</organism>
<feature type="chain" id="PRO_5045443424" evidence="1">
    <location>
        <begin position="20"/>
        <end position="162"/>
    </location>
</feature>
<comment type="caution">
    <text evidence="2">The sequence shown here is derived from an EMBL/GenBank/DDBJ whole genome shotgun (WGS) entry which is preliminary data.</text>
</comment>
<keyword evidence="1" id="KW-0732">Signal</keyword>
<evidence type="ECO:0000313" key="2">
    <source>
        <dbReference type="EMBL" id="MBP2235438.1"/>
    </source>
</evidence>
<sequence>MRCLLIIAALFLAAGTAAASSIENVASGVAVNSSVATIPCTQCPPLQPKRSSSYVVPALEFGTDRVELKEIDGEIKSVRTEAWLGGSPVVFVTKASDEAIKAAAVKSDPVALAHAPAAPLSPAVDETKTSALGISGVEPVGASMAGTTSRKFDPSGFALRLD</sequence>
<keyword evidence="3" id="KW-1185">Reference proteome</keyword>
<dbReference type="Proteomes" id="UP000730739">
    <property type="component" value="Unassembled WGS sequence"/>
</dbReference>
<dbReference type="InterPro" id="IPR049748">
    <property type="entry name" value="HPE1-like_N_CxxC"/>
</dbReference>
<name>A0ABS4QXR8_9HYPH</name>
<dbReference type="RefSeq" id="WP_209601647.1">
    <property type="nucleotide sequence ID" value="NZ_JAGILA010000002.1"/>
</dbReference>
<dbReference type="EMBL" id="JAGILA010000002">
    <property type="protein sequence ID" value="MBP2235438.1"/>
    <property type="molecule type" value="Genomic_DNA"/>
</dbReference>
<proteinExistence type="predicted"/>
<feature type="signal peptide" evidence="1">
    <location>
        <begin position="1"/>
        <end position="19"/>
    </location>
</feature>
<evidence type="ECO:0000313" key="3">
    <source>
        <dbReference type="Proteomes" id="UP000730739"/>
    </source>
</evidence>
<protein>
    <submittedName>
        <fullName evidence="2">Uncharacterized protein</fullName>
    </submittedName>
</protein>
<accession>A0ABS4QXR8</accession>
<reference evidence="2 3" key="1">
    <citation type="submission" date="2021-03" db="EMBL/GenBank/DDBJ databases">
        <title>Genomic Encyclopedia of Type Strains, Phase IV (KMG-IV): sequencing the most valuable type-strain genomes for metagenomic binning, comparative biology and taxonomic classification.</title>
        <authorList>
            <person name="Goeker M."/>
        </authorList>
    </citation>
    <scope>NUCLEOTIDE SEQUENCE [LARGE SCALE GENOMIC DNA]</scope>
    <source>
        <strain evidence="2 3">DSM 13372</strain>
    </source>
</reference>
<dbReference type="NCBIfam" id="NF041110">
    <property type="entry name" value="HPE1_fam_CxxC"/>
    <property type="match status" value="1"/>
</dbReference>
<evidence type="ECO:0000256" key="1">
    <source>
        <dbReference type="SAM" id="SignalP"/>
    </source>
</evidence>
<gene>
    <name evidence="2" type="ORF">J2Z31_001930</name>
</gene>